<dbReference type="RefSeq" id="WP_127463471.1">
    <property type="nucleotide sequence ID" value="NZ_JAKOBR010000117.1"/>
</dbReference>
<proteinExistence type="predicted"/>
<dbReference type="OrthoDB" id="2661158at2"/>
<comment type="caution">
    <text evidence="1">The sequence shown here is derived from an EMBL/GenBank/DDBJ whole genome shotgun (WGS) entry which is preliminary data.</text>
</comment>
<name>A0A090Y2Y2_PAEMA</name>
<dbReference type="AlphaFoldDB" id="A0A090Y2Y2"/>
<dbReference type="HOGENOM" id="CLU_2331088_0_0_9"/>
<dbReference type="Proteomes" id="UP000029278">
    <property type="component" value="Unassembled WGS sequence"/>
</dbReference>
<protein>
    <submittedName>
        <fullName evidence="1">Uncharacterized protein</fullName>
    </submittedName>
</protein>
<reference evidence="1 2" key="1">
    <citation type="submission" date="2014-04" db="EMBL/GenBank/DDBJ databases">
        <authorList>
            <person name="Bishop-Lilly K.A."/>
            <person name="Broomall S.M."/>
            <person name="Chain P.S."/>
            <person name="Chertkov O."/>
            <person name="Coyne S.R."/>
            <person name="Daligault H.E."/>
            <person name="Davenport K.W."/>
            <person name="Erkkila T."/>
            <person name="Frey K.G."/>
            <person name="Gibbons H.S."/>
            <person name="Gu W."/>
            <person name="Jaissle J."/>
            <person name="Johnson S.L."/>
            <person name="Koroleva G.I."/>
            <person name="Ladner J.T."/>
            <person name="Lo C.-C."/>
            <person name="Minogue T.D."/>
            <person name="Munk C."/>
            <person name="Palacios G.F."/>
            <person name="Redden C.L."/>
            <person name="Rosenzweig C.N."/>
            <person name="Scholz M.B."/>
            <person name="Teshima H."/>
            <person name="Xu Y."/>
        </authorList>
    </citation>
    <scope>NUCLEOTIDE SEQUENCE [LARGE SCALE GENOMIC DNA]</scope>
    <source>
        <strain evidence="1 2">8244</strain>
    </source>
</reference>
<gene>
    <name evidence="1" type="ORF">DJ90_2960</name>
</gene>
<evidence type="ECO:0000313" key="1">
    <source>
        <dbReference type="EMBL" id="KFM93068.1"/>
    </source>
</evidence>
<dbReference type="STRING" id="44252.DJ90_2960"/>
<accession>A0A090Y2Y2</accession>
<dbReference type="EMBL" id="JMQA01000053">
    <property type="protein sequence ID" value="KFM93068.1"/>
    <property type="molecule type" value="Genomic_DNA"/>
</dbReference>
<organism evidence="1 2">
    <name type="scientific">Paenibacillus macerans</name>
    <name type="common">Bacillus macerans</name>
    <dbReference type="NCBI Taxonomy" id="44252"/>
    <lineage>
        <taxon>Bacteria</taxon>
        <taxon>Bacillati</taxon>
        <taxon>Bacillota</taxon>
        <taxon>Bacilli</taxon>
        <taxon>Bacillales</taxon>
        <taxon>Paenibacillaceae</taxon>
        <taxon>Paenibacillus</taxon>
    </lineage>
</organism>
<keyword evidence="2" id="KW-1185">Reference proteome</keyword>
<dbReference type="GeneID" id="77008647"/>
<sequence>MNHDVLYSKIYYVLNEAVPLITNAPIWKIQSVFEGLMSMGKAVKQPELTSAGKSFFFVIQMMEFFSTYESDQLYTKIEYQIRAEGYQAYLLIGDSGKF</sequence>
<evidence type="ECO:0000313" key="2">
    <source>
        <dbReference type="Proteomes" id="UP000029278"/>
    </source>
</evidence>